<evidence type="ECO:0000313" key="2">
    <source>
        <dbReference type="Proteomes" id="UP000186607"/>
    </source>
</evidence>
<keyword evidence="2" id="KW-1185">Reference proteome</keyword>
<evidence type="ECO:0000313" key="1">
    <source>
        <dbReference type="EMBL" id="OLV20151.1"/>
    </source>
</evidence>
<accession>A0A1U7P4Q4</accession>
<dbReference type="Proteomes" id="UP000186607">
    <property type="component" value="Unassembled WGS sequence"/>
</dbReference>
<protein>
    <submittedName>
        <fullName evidence="1">Uncharacterized protein</fullName>
    </submittedName>
</protein>
<proteinExistence type="predicted"/>
<dbReference type="EMBL" id="MSTI01000007">
    <property type="protein sequence ID" value="OLV20151.1"/>
    <property type="molecule type" value="Genomic_DNA"/>
</dbReference>
<sequence>MTRIVERAKALLPAALHAVVQARMEEGREKYGQELDEWPGTPRRAAIMRLQELLDGVNYALFEGDDEGAQADAAQTARILARWPDLTPEEMGVRETTLPPIPALSADQPTYLSLGVPLAEYQEAEQEILCWNPMDMARFAHLWRAGGHDIAPKMEAELGYMNRHFLGMARQHGMKWREVASAELKEMQERRAASTVQELPDDQ</sequence>
<reference evidence="1 2" key="1">
    <citation type="submission" date="2017-01" db="EMBL/GenBank/DDBJ databases">
        <title>Genome Analysis of Deinococcus marmoris KOPRI26562.</title>
        <authorList>
            <person name="Kim J.H."/>
            <person name="Oh H.-M."/>
        </authorList>
    </citation>
    <scope>NUCLEOTIDE SEQUENCE [LARGE SCALE GENOMIC DNA]</scope>
    <source>
        <strain evidence="1 2">KOPRI26562</strain>
    </source>
</reference>
<name>A0A1U7P4Q4_9DEIO</name>
<comment type="caution">
    <text evidence="1">The sequence shown here is derived from an EMBL/GenBank/DDBJ whole genome shotgun (WGS) entry which is preliminary data.</text>
</comment>
<dbReference type="STRING" id="249408.BOO71_0000481"/>
<organism evidence="1 2">
    <name type="scientific">Deinococcus marmoris</name>
    <dbReference type="NCBI Taxonomy" id="249408"/>
    <lineage>
        <taxon>Bacteria</taxon>
        <taxon>Thermotogati</taxon>
        <taxon>Deinococcota</taxon>
        <taxon>Deinococci</taxon>
        <taxon>Deinococcales</taxon>
        <taxon>Deinococcaceae</taxon>
        <taxon>Deinococcus</taxon>
    </lineage>
</organism>
<dbReference type="AlphaFoldDB" id="A0A1U7P4Q4"/>
<dbReference type="OrthoDB" id="8456752at2"/>
<gene>
    <name evidence="1" type="ORF">BOO71_0000481</name>
</gene>
<dbReference type="RefSeq" id="WP_075830108.1">
    <property type="nucleotide sequence ID" value="NZ_MSTI01000007.1"/>
</dbReference>